<evidence type="ECO:0000256" key="2">
    <source>
        <dbReference type="ARBA" id="ARBA00015132"/>
    </source>
</evidence>
<evidence type="ECO:0000313" key="5">
    <source>
        <dbReference type="EMBL" id="CAF1323150.1"/>
    </source>
</evidence>
<evidence type="ECO:0000313" key="10">
    <source>
        <dbReference type="Proteomes" id="UP000663870"/>
    </source>
</evidence>
<gene>
    <name evidence="7" type="ORF">JXQ802_LOCUS46831</name>
    <name evidence="8" type="ORF">JXQ802_LOCUS46862</name>
    <name evidence="5" type="ORF">PYM288_LOCUS31018</name>
    <name evidence="6" type="ORF">PYM288_LOCUS31042</name>
</gene>
<feature type="domain" description="UDP-glucose/GDP-mannose dehydrogenase dimerisation" evidence="3">
    <location>
        <begin position="87"/>
        <end position="179"/>
    </location>
</feature>
<dbReference type="GO" id="GO:0051287">
    <property type="term" value="F:NAD binding"/>
    <property type="evidence" value="ECO:0007669"/>
    <property type="project" value="InterPro"/>
</dbReference>
<comment type="caution">
    <text evidence="5">The sequence shown here is derived from an EMBL/GenBank/DDBJ whole genome shotgun (WGS) entry which is preliminary data.</text>
</comment>
<dbReference type="Pfam" id="PF00984">
    <property type="entry name" value="UDPG_MGDP_dh"/>
    <property type="match status" value="1"/>
</dbReference>
<proteinExistence type="inferred from homology"/>
<evidence type="ECO:0000256" key="1">
    <source>
        <dbReference type="ARBA" id="ARBA00006601"/>
    </source>
</evidence>
<dbReference type="Gene3D" id="1.20.5.100">
    <property type="entry name" value="Cytochrome c1, transmembrane anchor, C-terminal"/>
    <property type="match status" value="1"/>
</dbReference>
<accession>A0A815FBS3</accession>
<evidence type="ECO:0000313" key="8">
    <source>
        <dbReference type="EMBL" id="CAF1587305.1"/>
    </source>
</evidence>
<dbReference type="SUPFAM" id="SSF48179">
    <property type="entry name" value="6-phosphogluconate dehydrogenase C-terminal domain-like"/>
    <property type="match status" value="1"/>
</dbReference>
<dbReference type="GO" id="GO:0016616">
    <property type="term" value="F:oxidoreductase activity, acting on the CH-OH group of donors, NAD or NADP as acceptor"/>
    <property type="evidence" value="ECO:0007669"/>
    <property type="project" value="InterPro"/>
</dbReference>
<dbReference type="Pfam" id="PF03721">
    <property type="entry name" value="UDPG_MGDP_dh_N"/>
    <property type="match status" value="1"/>
</dbReference>
<reference evidence="5" key="1">
    <citation type="submission" date="2021-02" db="EMBL/GenBank/DDBJ databases">
        <authorList>
            <person name="Nowell W R."/>
        </authorList>
    </citation>
    <scope>NUCLEOTIDE SEQUENCE</scope>
</reference>
<sequence length="459" mass="51717">MPGSMDGIIRSTLESSSGRKIGPKDNEVGLAYNPEFIALGQIIRDMLNPDFILIGESDERIGDTLQAFYSKIISKHSLSFQRMNFINAEITKISLNTYVTTKITYANMLSELCEKLPGADANIVNTAIGCDSRIGSKYLKGALPYGGPCFPRDNRAFVALAKSLFVNALLAEATDQLNNYQIKRLLRKCELIAKLHFGNNPNIRPKIGILGLSYKPDTPVVECSPACALANKLINSFDVFANILNTPKHLVYLAQTEYGSQNSSTTTDEIFTAERLFEVLKSFKDSYFSELYTYDTLDIDDEYDEITDTEESDNDNDDYNEKENFGIQNQFTLEEMKNIIEWVDQHPNAKFASISHRFKKVKENEFGKRVQKDLIVPPNVVVRASKSGKSTIEKHHIFLNEVLRPLAGRKFLPFLGSWKTQADLTKFRAVFPNQDSQLLIFPEGSADYIQPQDLSLFCS</sequence>
<dbReference type="InterPro" id="IPR014026">
    <property type="entry name" value="UDP-Glc/GDP-Man_DH_dimer"/>
</dbReference>
<dbReference type="PANTHER" id="PTHR43750">
    <property type="entry name" value="UDP-GLUCOSE 6-DEHYDROGENASE TUAD"/>
    <property type="match status" value="1"/>
</dbReference>
<feature type="domain" description="UDP-glucose/GDP-mannose dehydrogenase N-terminal" evidence="4">
    <location>
        <begin position="2"/>
        <end position="65"/>
    </location>
</feature>
<evidence type="ECO:0000259" key="4">
    <source>
        <dbReference type="Pfam" id="PF03721"/>
    </source>
</evidence>
<dbReference type="EMBL" id="CAJNOH010003094">
    <property type="protein sequence ID" value="CAF1323150.1"/>
    <property type="molecule type" value="Genomic_DNA"/>
</dbReference>
<dbReference type="InterPro" id="IPR008927">
    <property type="entry name" value="6-PGluconate_DH-like_C_sf"/>
</dbReference>
<dbReference type="Proteomes" id="UP000663854">
    <property type="component" value="Unassembled WGS sequence"/>
</dbReference>
<dbReference type="EMBL" id="CAJNOH010003106">
    <property type="protein sequence ID" value="CAF1323596.1"/>
    <property type="molecule type" value="Genomic_DNA"/>
</dbReference>
<dbReference type="Proteomes" id="UP000663870">
    <property type="component" value="Unassembled WGS sequence"/>
</dbReference>
<dbReference type="InterPro" id="IPR001732">
    <property type="entry name" value="UDP-Glc/GDP-Man_DH_N"/>
</dbReference>
<comment type="similarity">
    <text evidence="1">Belongs to the UDP-glucose/GDP-mannose dehydrogenase family.</text>
</comment>
<evidence type="ECO:0000259" key="3">
    <source>
        <dbReference type="Pfam" id="PF00984"/>
    </source>
</evidence>
<evidence type="ECO:0000313" key="6">
    <source>
        <dbReference type="EMBL" id="CAF1323596.1"/>
    </source>
</evidence>
<dbReference type="EMBL" id="CAJNOL010004385">
    <property type="protein sequence ID" value="CAF1587038.1"/>
    <property type="molecule type" value="Genomic_DNA"/>
</dbReference>
<evidence type="ECO:0000313" key="9">
    <source>
        <dbReference type="Proteomes" id="UP000663854"/>
    </source>
</evidence>
<evidence type="ECO:0000313" key="7">
    <source>
        <dbReference type="EMBL" id="CAF1587038.1"/>
    </source>
</evidence>
<dbReference type="PANTHER" id="PTHR43750:SF3">
    <property type="entry name" value="UDP-GLUCOSE 6-DEHYDROGENASE TUAD"/>
    <property type="match status" value="1"/>
</dbReference>
<name>A0A815FBS3_9BILA</name>
<protein>
    <recommendedName>
        <fullName evidence="2">UDP-glucose 6-dehydrogenase</fullName>
    </recommendedName>
</protein>
<dbReference type="EMBL" id="CAJNOL010004399">
    <property type="protein sequence ID" value="CAF1587305.1"/>
    <property type="molecule type" value="Genomic_DNA"/>
</dbReference>
<organism evidence="5 9">
    <name type="scientific">Rotaria sordida</name>
    <dbReference type="NCBI Taxonomy" id="392033"/>
    <lineage>
        <taxon>Eukaryota</taxon>
        <taxon>Metazoa</taxon>
        <taxon>Spiralia</taxon>
        <taxon>Gnathifera</taxon>
        <taxon>Rotifera</taxon>
        <taxon>Eurotatoria</taxon>
        <taxon>Bdelloidea</taxon>
        <taxon>Philodinida</taxon>
        <taxon>Philodinidae</taxon>
        <taxon>Rotaria</taxon>
    </lineage>
</organism>
<dbReference type="AlphaFoldDB" id="A0A815FBS3"/>
<dbReference type="Gene3D" id="3.40.50.720">
    <property type="entry name" value="NAD(P)-binding Rossmann-like Domain"/>
    <property type="match status" value="2"/>
</dbReference>
<keyword evidence="10" id="KW-1185">Reference proteome</keyword>